<evidence type="ECO:0000313" key="2">
    <source>
        <dbReference type="Proteomes" id="UP000029380"/>
    </source>
</evidence>
<organism evidence="1 2">
    <name type="scientific">Tetragenococcus muriaticus PMC-11-5</name>
    <dbReference type="NCBI Taxonomy" id="1302649"/>
    <lineage>
        <taxon>Bacteria</taxon>
        <taxon>Bacillati</taxon>
        <taxon>Bacillota</taxon>
        <taxon>Bacilli</taxon>
        <taxon>Lactobacillales</taxon>
        <taxon>Enterococcaceae</taxon>
        <taxon>Tetragenococcus</taxon>
    </lineage>
</organism>
<protein>
    <submittedName>
        <fullName evidence="1">Uncharacterized protein</fullName>
    </submittedName>
</protein>
<dbReference type="Proteomes" id="UP000029380">
    <property type="component" value="Unassembled WGS sequence"/>
</dbReference>
<dbReference type="EMBL" id="JPVU01000022">
    <property type="protein sequence ID" value="KFN93672.1"/>
    <property type="molecule type" value="Genomic_DNA"/>
</dbReference>
<gene>
    <name evidence="1" type="ORF">TMUPMC115_0130</name>
</gene>
<comment type="caution">
    <text evidence="1">The sequence shown here is derived from an EMBL/GenBank/DDBJ whole genome shotgun (WGS) entry which is preliminary data.</text>
</comment>
<dbReference type="PATRIC" id="fig|1302649.3.peg.131"/>
<name>A0A091CAK4_9ENTE</name>
<accession>A0A091CAK4</accession>
<sequence length="42" mass="4822">MNETVVGLDEPSLAEKIVDQVDRQVSIPNKENLFFEVLKTFK</sequence>
<proteinExistence type="predicted"/>
<evidence type="ECO:0000313" key="1">
    <source>
        <dbReference type="EMBL" id="KFN93672.1"/>
    </source>
</evidence>
<reference evidence="1 2" key="1">
    <citation type="submission" date="2014-08" db="EMBL/GenBank/DDBJ databases">
        <title>Genome sequence of Tetragenococcus muriaticus.</title>
        <authorList>
            <person name="Chuea-nongthon C."/>
            <person name="Rodtong S."/>
            <person name="Yongsawatdigul J."/>
            <person name="Steele J.L."/>
            <person name="Liu X.-y."/>
            <person name="Speers J."/>
            <person name="Glasner J.D."/>
            <person name="Neeno-Eckwall E.C."/>
        </authorList>
    </citation>
    <scope>NUCLEOTIDE SEQUENCE [LARGE SCALE GENOMIC DNA]</scope>
    <source>
        <strain evidence="1 2">PMC-11-5</strain>
    </source>
</reference>
<dbReference type="AlphaFoldDB" id="A0A091CAK4"/>